<keyword evidence="5" id="KW-0539">Nucleus</keyword>
<feature type="region of interest" description="Disordered" evidence="6">
    <location>
        <begin position="493"/>
        <end position="532"/>
    </location>
</feature>
<comment type="subcellular location">
    <subcellularLocation>
        <location evidence="2">Cytoplasm</location>
    </subcellularLocation>
    <subcellularLocation>
        <location evidence="1">Nucleus</location>
    </subcellularLocation>
</comment>
<feature type="domain" description="DNA/RNA-binding" evidence="7">
    <location>
        <begin position="201"/>
        <end position="390"/>
    </location>
</feature>
<dbReference type="GO" id="GO:0042162">
    <property type="term" value="F:telomeric DNA binding"/>
    <property type="evidence" value="ECO:0007669"/>
    <property type="project" value="TreeGrafter"/>
</dbReference>
<dbReference type="PANTHER" id="PTHR15696">
    <property type="entry name" value="SMG-7 SUPPRESSOR WITH MORPHOLOGICAL EFFECT ON GENITALIA PROTEIN 7"/>
    <property type="match status" value="1"/>
</dbReference>
<feature type="domain" description="Telomerase activating protein Est1-like N-terminal" evidence="8">
    <location>
        <begin position="78"/>
        <end position="189"/>
    </location>
</feature>
<reference evidence="10" key="2">
    <citation type="submission" date="2007-04" db="EMBL/GenBank/DDBJ databases">
        <title>The genome of the human body louse.</title>
        <authorList>
            <consortium name="The Human Body Louse Genome Consortium"/>
            <person name="Kirkness E."/>
            <person name="Walenz B."/>
            <person name="Hass B."/>
            <person name="Bruggner R."/>
            <person name="Strausberg R."/>
        </authorList>
    </citation>
    <scope>NUCLEOTIDE SEQUENCE</scope>
    <source>
        <strain evidence="10">USDA</strain>
    </source>
</reference>
<evidence type="ECO:0000313" key="11">
    <source>
        <dbReference type="EnsemblMetazoa" id="PHUM245150-PA"/>
    </source>
</evidence>
<dbReference type="GO" id="GO:0000184">
    <property type="term" value="P:nuclear-transcribed mRNA catabolic process, nonsense-mediated decay"/>
    <property type="evidence" value="ECO:0007669"/>
    <property type="project" value="UniProtKB-KW"/>
</dbReference>
<dbReference type="Proteomes" id="UP000009046">
    <property type="component" value="Unassembled WGS sequence"/>
</dbReference>
<evidence type="ECO:0000313" key="12">
    <source>
        <dbReference type="Proteomes" id="UP000009046"/>
    </source>
</evidence>
<reference evidence="10" key="1">
    <citation type="submission" date="2007-04" db="EMBL/GenBank/DDBJ databases">
        <title>Annotation of Pediculus humanus corporis strain USDA.</title>
        <authorList>
            <person name="Kirkness E."/>
            <person name="Hannick L."/>
            <person name="Hass B."/>
            <person name="Bruggner R."/>
            <person name="Lawson D."/>
            <person name="Bidwell S."/>
            <person name="Joardar V."/>
            <person name="Caler E."/>
            <person name="Walenz B."/>
            <person name="Inman J."/>
            <person name="Schobel S."/>
            <person name="Galinsky K."/>
            <person name="Amedeo P."/>
            <person name="Strausberg R."/>
        </authorList>
    </citation>
    <scope>NUCLEOTIDE SEQUENCE</scope>
    <source>
        <strain evidence="10">USDA</strain>
    </source>
</reference>
<dbReference type="AlphaFoldDB" id="E0VJH4"/>
<sequence length="994" mass="114986">MKKSYIPISDVGNEKNELVRRIYRSLTEVVQQLDDVRGRSKTVFNLFLPCTVTLRIKLHDLCYKLILADPLGYGKKGEELLWRKGYHDLFSTAKRLRKNDSWTSDDIEYVQGLLMSGIGHYQHILFKLQTDYKLSFQGVIDFSLDMSALGLQKGKTTTVNKMTDENLVKWAEESCYRCLIYLGDLNRYLLDLYPLWDSGTAERYYLQAAFMNPNSGRPFNQLGTLASCKNYNLDAVYNYTRCMTCLEPFHGAEGNLKKAIEKNLELMQLEPFLPNPAPALQKLIMKFIFLFDIWYFDKTIDSGLHNACHEMLQELQYCLREESVSFSTFDHNELELHPEYINSDIILKMTILVLICADKLQKKDSTQTSAIIAMCLAMLSQLLQHIIERFQNFFLRFGSEVTLKDSKKTSSCESQLQINQNDNCVKKLKNEKFENLLHENVNMNIPKILNLRQIKYDSEVGKNSSIVVEFSKPPDTSTEKTILKRKNQLKRRKRVRPVSSCESNYSDSDITLNDSSTDDEYFSGGSDSDEMISSEIGKEIVKENDKQKSEMNSLLITNKNQSSVKEISKNGINDLNSIKMSNEKDRTKSLFTIINDVHNDNKINENNRGDFTFDYKTVERNTSNNTDDSSNNLNLKQIDTNKFLQFLSRQEILKSIKIYCDWFHSDAEKIKAFSKSSKTLLGKLATFLNLIAFEEDLFSKEWSKLITQTEDTIPLSEDIVTRGLNMFKGVHEKLNWKLYKLNRISSVEENILRLSKITEFGHYLTKIEETGIHFNKRSKTFYVVGQNGKIENTSLEILSKRQNCNTSKKGQLMKNMGQLWLKAEVRDLESRVRRKAGNFSPYLVVDSEALIEHIVLVKQLVGSRQFIVIIPTVVLSHLDECKRDSGRARETIRWLESQFQHGNRSLRAQKSQERMSLPLIKYPKKKDKEAWNFFQIVECCHYFSKQSEFQNCHSNLLVTLLIGQKDILFVNDNKKDDFGKEYSPVGVAKNFGNF</sequence>
<evidence type="ECO:0000256" key="6">
    <source>
        <dbReference type="SAM" id="MobiDB-lite"/>
    </source>
</evidence>
<dbReference type="VEuPathDB" id="VectorBase:PHUM245150"/>
<feature type="compositionally biased region" description="Polar residues" evidence="6">
    <location>
        <begin position="500"/>
        <end position="515"/>
    </location>
</feature>
<dbReference type="GeneID" id="8230803"/>
<organism>
    <name type="scientific">Pediculus humanus subsp. corporis</name>
    <name type="common">Body louse</name>
    <dbReference type="NCBI Taxonomy" id="121224"/>
    <lineage>
        <taxon>Eukaryota</taxon>
        <taxon>Metazoa</taxon>
        <taxon>Ecdysozoa</taxon>
        <taxon>Arthropoda</taxon>
        <taxon>Hexapoda</taxon>
        <taxon>Insecta</taxon>
        <taxon>Pterygota</taxon>
        <taxon>Neoptera</taxon>
        <taxon>Paraneoptera</taxon>
        <taxon>Psocodea</taxon>
        <taxon>Troctomorpha</taxon>
        <taxon>Phthiraptera</taxon>
        <taxon>Anoplura</taxon>
        <taxon>Pediculidae</taxon>
        <taxon>Pediculus</taxon>
    </lineage>
</organism>
<name>E0VJH4_PEDHC</name>
<dbReference type="eggNOG" id="KOG2162">
    <property type="taxonomic scope" value="Eukaryota"/>
</dbReference>
<dbReference type="OMA" id="CLMSISR"/>
<evidence type="ECO:0000256" key="2">
    <source>
        <dbReference type="ARBA" id="ARBA00004496"/>
    </source>
</evidence>
<dbReference type="GO" id="GO:0005697">
    <property type="term" value="C:telomerase holoenzyme complex"/>
    <property type="evidence" value="ECO:0007669"/>
    <property type="project" value="TreeGrafter"/>
</dbReference>
<dbReference type="Pfam" id="PF13638">
    <property type="entry name" value="PIN_4"/>
    <property type="match status" value="1"/>
</dbReference>
<evidence type="ECO:0000256" key="3">
    <source>
        <dbReference type="ARBA" id="ARBA00022490"/>
    </source>
</evidence>
<dbReference type="KEGG" id="phu:Phum_PHUM245150"/>
<dbReference type="InterPro" id="IPR018834">
    <property type="entry name" value="DNA/RNA-bd_Est1-type"/>
</dbReference>
<dbReference type="InterPro" id="IPR045153">
    <property type="entry name" value="Est1/Ebs1-like"/>
</dbReference>
<dbReference type="InterPro" id="IPR002716">
    <property type="entry name" value="PIN_dom"/>
</dbReference>
<evidence type="ECO:0000259" key="9">
    <source>
        <dbReference type="Pfam" id="PF13638"/>
    </source>
</evidence>
<evidence type="ECO:0000256" key="4">
    <source>
        <dbReference type="ARBA" id="ARBA00023161"/>
    </source>
</evidence>
<dbReference type="Gene3D" id="1.25.40.10">
    <property type="entry name" value="Tetratricopeptide repeat domain"/>
    <property type="match status" value="1"/>
</dbReference>
<proteinExistence type="predicted"/>
<dbReference type="FunCoup" id="E0VJH4">
    <property type="interactions" value="1397"/>
</dbReference>
<gene>
    <name evidence="11" type="primary">8230803</name>
    <name evidence="10" type="ORF">Phum_PHUM245150</name>
</gene>
<dbReference type="EnsemblMetazoa" id="PHUM245150-RA">
    <property type="protein sequence ID" value="PHUM245150-PA"/>
    <property type="gene ID" value="PHUM245150"/>
</dbReference>
<evidence type="ECO:0000259" key="7">
    <source>
        <dbReference type="Pfam" id="PF10373"/>
    </source>
</evidence>
<dbReference type="RefSeq" id="XP_002426268.1">
    <property type="nucleotide sequence ID" value="XM_002426223.1"/>
</dbReference>
<keyword evidence="3" id="KW-0963">Cytoplasm</keyword>
<dbReference type="EMBL" id="DS235222">
    <property type="protein sequence ID" value="EEB13530.1"/>
    <property type="molecule type" value="Genomic_DNA"/>
</dbReference>
<dbReference type="Gene3D" id="3.40.50.1010">
    <property type="entry name" value="5'-nuclease"/>
    <property type="match status" value="1"/>
</dbReference>
<dbReference type="STRING" id="121224.E0VJH4"/>
<dbReference type="Pfam" id="PF10373">
    <property type="entry name" value="EST1_DNA_bind"/>
    <property type="match status" value="1"/>
</dbReference>
<reference evidence="11" key="3">
    <citation type="submission" date="2021-02" db="UniProtKB">
        <authorList>
            <consortium name="EnsemblMetazoa"/>
        </authorList>
    </citation>
    <scope>IDENTIFICATION</scope>
    <source>
        <strain evidence="11">USDA</strain>
    </source>
</reference>
<dbReference type="InParanoid" id="E0VJH4"/>
<dbReference type="CTD" id="8230803"/>
<dbReference type="SUPFAM" id="SSF48452">
    <property type="entry name" value="TPR-like"/>
    <property type="match status" value="1"/>
</dbReference>
<dbReference type="GO" id="GO:0005737">
    <property type="term" value="C:cytoplasm"/>
    <property type="evidence" value="ECO:0007669"/>
    <property type="project" value="UniProtKB-SubCell"/>
</dbReference>
<feature type="compositionally biased region" description="Acidic residues" evidence="6">
    <location>
        <begin position="516"/>
        <end position="532"/>
    </location>
</feature>
<dbReference type="InterPro" id="IPR019458">
    <property type="entry name" value="Est1-like_N"/>
</dbReference>
<feature type="domain" description="PIN" evidence="9">
    <location>
        <begin position="843"/>
        <end position="952"/>
    </location>
</feature>
<dbReference type="EMBL" id="AAZO01002840">
    <property type="status" value="NOT_ANNOTATED_CDS"/>
    <property type="molecule type" value="Genomic_DNA"/>
</dbReference>
<evidence type="ECO:0000313" key="10">
    <source>
        <dbReference type="EMBL" id="EEB13530.1"/>
    </source>
</evidence>
<accession>E0VJH4</accession>
<dbReference type="InterPro" id="IPR011990">
    <property type="entry name" value="TPR-like_helical_dom_sf"/>
</dbReference>
<evidence type="ECO:0000259" key="8">
    <source>
        <dbReference type="Pfam" id="PF10374"/>
    </source>
</evidence>
<dbReference type="FunFam" id="3.40.50.1010:FF:000033">
    <property type="entry name" value="Blast:Protein SMG5"/>
    <property type="match status" value="1"/>
</dbReference>
<dbReference type="PANTHER" id="PTHR15696:SF7">
    <property type="entry name" value="NONSENSE-MEDIATED MRNA DECAY FACTOR"/>
    <property type="match status" value="1"/>
</dbReference>
<dbReference type="Pfam" id="PF10374">
    <property type="entry name" value="EST1"/>
    <property type="match status" value="1"/>
</dbReference>
<keyword evidence="12" id="KW-1185">Reference proteome</keyword>
<keyword evidence="4" id="KW-0866">Nonsense-mediated mRNA decay</keyword>
<dbReference type="CDD" id="cd09884">
    <property type="entry name" value="PIN_Smg5-like"/>
    <property type="match status" value="1"/>
</dbReference>
<dbReference type="OrthoDB" id="5920073at2759"/>
<evidence type="ECO:0000256" key="5">
    <source>
        <dbReference type="ARBA" id="ARBA00023242"/>
    </source>
</evidence>
<protein>
    <submittedName>
        <fullName evidence="10 11">Protein SMG5, putative</fullName>
    </submittedName>
</protein>
<evidence type="ECO:0000256" key="1">
    <source>
        <dbReference type="ARBA" id="ARBA00004123"/>
    </source>
</evidence>
<dbReference type="HOGENOM" id="CLU_011872_0_0_1"/>
<dbReference type="GO" id="GO:0070034">
    <property type="term" value="F:telomerase RNA binding"/>
    <property type="evidence" value="ECO:0007669"/>
    <property type="project" value="TreeGrafter"/>
</dbReference>